<evidence type="ECO:0000313" key="3">
    <source>
        <dbReference type="EMBL" id="CAB4643087.1"/>
    </source>
</evidence>
<protein>
    <submittedName>
        <fullName evidence="1">Unannotated protein</fullName>
    </submittedName>
</protein>
<organism evidence="1">
    <name type="scientific">freshwater metagenome</name>
    <dbReference type="NCBI Taxonomy" id="449393"/>
    <lineage>
        <taxon>unclassified sequences</taxon>
        <taxon>metagenomes</taxon>
        <taxon>ecological metagenomes</taxon>
    </lineage>
</organism>
<dbReference type="NCBIfam" id="TIGR01549">
    <property type="entry name" value="HAD-SF-IA-v1"/>
    <property type="match status" value="1"/>
</dbReference>
<dbReference type="InterPro" id="IPR006439">
    <property type="entry name" value="HAD-SF_hydro_IA"/>
</dbReference>
<dbReference type="EMBL" id="CAEZVO010000002">
    <property type="protein sequence ID" value="CAB4625548.1"/>
    <property type="molecule type" value="Genomic_DNA"/>
</dbReference>
<dbReference type="Pfam" id="PF13419">
    <property type="entry name" value="HAD_2"/>
    <property type="match status" value="1"/>
</dbReference>
<dbReference type="SFLD" id="SFLDG01129">
    <property type="entry name" value="C1.5:_HAD__Beta-PGM__Phosphata"/>
    <property type="match status" value="1"/>
</dbReference>
<dbReference type="SFLD" id="SFLDS00003">
    <property type="entry name" value="Haloacid_Dehalogenase"/>
    <property type="match status" value="1"/>
</dbReference>
<dbReference type="InterPro" id="IPR041492">
    <property type="entry name" value="HAD_2"/>
</dbReference>
<dbReference type="SUPFAM" id="SSF56784">
    <property type="entry name" value="HAD-like"/>
    <property type="match status" value="1"/>
</dbReference>
<name>A0A6J6CEU5_9ZZZZ</name>
<dbReference type="EMBL" id="CAEZSZ010000011">
    <property type="protein sequence ID" value="CAB4549786.1"/>
    <property type="molecule type" value="Genomic_DNA"/>
</dbReference>
<proteinExistence type="predicted"/>
<dbReference type="SFLD" id="SFLDG01135">
    <property type="entry name" value="C1.5.6:_HAD__Beta-PGM__Phospha"/>
    <property type="match status" value="1"/>
</dbReference>
<dbReference type="CDD" id="cd07505">
    <property type="entry name" value="HAD_BPGM-like"/>
    <property type="match status" value="1"/>
</dbReference>
<dbReference type="NCBIfam" id="TIGR01509">
    <property type="entry name" value="HAD-SF-IA-v3"/>
    <property type="match status" value="1"/>
</dbReference>
<dbReference type="EMBL" id="CAEZWA010000066">
    <property type="protein sequence ID" value="CAB4643087.1"/>
    <property type="molecule type" value="Genomic_DNA"/>
</dbReference>
<sequence>MFGKKLPAAVLWDMDGTLVDSEHYWLASEQSLAREHNAVWTEQDGLDLIGNSLYDSSRIIKQKLGSQMEPEQIVQHLTDSVVAHLSVSIPWRPGAHDLLRELKRKKIKTALVTMSLHRMAQTVVDKIPFDAFDVIVGGDDVQRGKPFPDPYLKAAELLGVDPADCVAFEDSDTGLRSAEAAGTKAIGIPNFIEIPAQPGRLLWPTLEGVKIKDLQKLFEAKK</sequence>
<dbReference type="InterPro" id="IPR023198">
    <property type="entry name" value="PGP-like_dom2"/>
</dbReference>
<dbReference type="PANTHER" id="PTHR18901">
    <property type="entry name" value="2-DEOXYGLUCOSE-6-PHOSPHATE PHOSPHATASE 2"/>
    <property type="match status" value="1"/>
</dbReference>
<evidence type="ECO:0000313" key="1">
    <source>
        <dbReference type="EMBL" id="CAB4549786.1"/>
    </source>
</evidence>
<reference evidence="1" key="1">
    <citation type="submission" date="2020-05" db="EMBL/GenBank/DDBJ databases">
        <authorList>
            <person name="Chiriac C."/>
            <person name="Salcher M."/>
            <person name="Ghai R."/>
            <person name="Kavagutti S V."/>
        </authorList>
    </citation>
    <scope>NUCLEOTIDE SEQUENCE</scope>
</reference>
<evidence type="ECO:0000313" key="2">
    <source>
        <dbReference type="EMBL" id="CAB4625548.1"/>
    </source>
</evidence>
<accession>A0A6J6CEU5</accession>
<dbReference type="Gene3D" id="1.10.150.240">
    <property type="entry name" value="Putative phosphatase, domain 2"/>
    <property type="match status" value="1"/>
</dbReference>
<dbReference type="Gene3D" id="3.40.50.1000">
    <property type="entry name" value="HAD superfamily/HAD-like"/>
    <property type="match status" value="1"/>
</dbReference>
<dbReference type="PRINTS" id="PR00413">
    <property type="entry name" value="HADHALOGNASE"/>
</dbReference>
<dbReference type="PANTHER" id="PTHR18901:SF38">
    <property type="entry name" value="PSEUDOURIDINE-5'-PHOSPHATASE"/>
    <property type="match status" value="1"/>
</dbReference>
<gene>
    <name evidence="1" type="ORF">UFOPK1561_00188</name>
    <name evidence="2" type="ORF">UFOPK2044_00045</name>
    <name evidence="3" type="ORF">UFOPK2165_00476</name>
</gene>
<dbReference type="InterPro" id="IPR036412">
    <property type="entry name" value="HAD-like_sf"/>
</dbReference>
<dbReference type="AlphaFoldDB" id="A0A6J6CEU5"/>
<dbReference type="InterPro" id="IPR023214">
    <property type="entry name" value="HAD_sf"/>
</dbReference>